<dbReference type="STRING" id="820.ERS852554_02535"/>
<dbReference type="EMBL" id="WCTL01000009">
    <property type="protein sequence ID" value="KAB4236165.1"/>
    <property type="molecule type" value="Genomic_DNA"/>
</dbReference>
<reference evidence="2 6" key="1">
    <citation type="submission" date="2015-09" db="EMBL/GenBank/DDBJ databases">
        <authorList>
            <consortium name="Pathogen Informatics"/>
        </authorList>
    </citation>
    <scope>NUCLEOTIDE SEQUENCE [LARGE SCALE GENOMIC DNA]</scope>
    <source>
        <strain evidence="2 6">2789STDY5834847</strain>
    </source>
</reference>
<dbReference type="Proteomes" id="UP001218502">
    <property type="component" value="Unassembled WGS sequence"/>
</dbReference>
<evidence type="ECO:0000256" key="1">
    <source>
        <dbReference type="SAM" id="SignalP"/>
    </source>
</evidence>
<dbReference type="Proteomes" id="UP000095614">
    <property type="component" value="Unassembled WGS sequence"/>
</dbReference>
<reference evidence="3 8" key="3">
    <citation type="journal article" date="2019" name="Nat. Med.">
        <title>A library of human gut bacterial isolates paired with longitudinal multiomics data enables mechanistic microbiome research.</title>
        <authorList>
            <person name="Poyet M."/>
            <person name="Groussin M."/>
            <person name="Gibbons S.M."/>
            <person name="Avila-Pacheco J."/>
            <person name="Jiang X."/>
            <person name="Kearney S.M."/>
            <person name="Perrotta A.R."/>
            <person name="Berdy B."/>
            <person name="Zhao S."/>
            <person name="Lieberman T.D."/>
            <person name="Swanson P.K."/>
            <person name="Smith M."/>
            <person name="Roesemann S."/>
            <person name="Alexander J.E."/>
            <person name="Rich S.A."/>
            <person name="Livny J."/>
            <person name="Vlamakis H."/>
            <person name="Clish C."/>
            <person name="Bullock K."/>
            <person name="Deik A."/>
            <person name="Scott J."/>
            <person name="Pierce K.A."/>
            <person name="Xavier R.J."/>
            <person name="Alm E.J."/>
        </authorList>
    </citation>
    <scope>NUCLEOTIDE SEQUENCE [LARGE SCALE GENOMIC DNA]</scope>
    <source>
        <strain evidence="3 8">BIOML-A5</strain>
    </source>
</reference>
<dbReference type="EMBL" id="CZAF01000004">
    <property type="protein sequence ID" value="CUO74229.1"/>
    <property type="molecule type" value="Genomic_DNA"/>
</dbReference>
<dbReference type="PROSITE" id="PS51257">
    <property type="entry name" value="PROKAR_LIPOPROTEIN"/>
    <property type="match status" value="1"/>
</dbReference>
<dbReference type="Proteomes" id="UP000260844">
    <property type="component" value="Unassembled WGS sequence"/>
</dbReference>
<evidence type="ECO:0000313" key="3">
    <source>
        <dbReference type="EMBL" id="KAB4236165.1"/>
    </source>
</evidence>
<evidence type="ECO:0000313" key="6">
    <source>
        <dbReference type="Proteomes" id="UP000095614"/>
    </source>
</evidence>
<dbReference type="Proteomes" id="UP000462376">
    <property type="component" value="Unassembled WGS sequence"/>
</dbReference>
<evidence type="ECO:0000313" key="7">
    <source>
        <dbReference type="Proteomes" id="UP000260844"/>
    </source>
</evidence>
<dbReference type="RefSeq" id="WP_022401631.1">
    <property type="nucleotide sequence ID" value="NZ_CP103250.1"/>
</dbReference>
<name>A0A139K5Q2_BACUN</name>
<reference evidence="4" key="4">
    <citation type="submission" date="2022-10" db="EMBL/GenBank/DDBJ databases">
        <title>Human gut microbiome strain richness.</title>
        <authorList>
            <person name="Chen-Liaw A."/>
        </authorList>
    </citation>
    <scope>NUCLEOTIDE SEQUENCE</scope>
    <source>
        <strain evidence="4">A1_m1001262Bd0_191120</strain>
    </source>
</reference>
<keyword evidence="1" id="KW-0732">Signal</keyword>
<dbReference type="EMBL" id="QSPV01000007">
    <property type="protein sequence ID" value="RGJ93550.1"/>
    <property type="molecule type" value="Genomic_DNA"/>
</dbReference>
<reference evidence="5 7" key="2">
    <citation type="submission" date="2018-08" db="EMBL/GenBank/DDBJ databases">
        <title>A genome reference for cultivated species of the human gut microbiota.</title>
        <authorList>
            <person name="Zou Y."/>
            <person name="Xue W."/>
            <person name="Luo G."/>
        </authorList>
    </citation>
    <scope>NUCLEOTIDE SEQUENCE [LARGE SCALE GENOMIC DNA]</scope>
    <source>
        <strain evidence="5 7">TM04-30</strain>
    </source>
</reference>
<organism evidence="3 8">
    <name type="scientific">Bacteroides uniformis</name>
    <dbReference type="NCBI Taxonomy" id="820"/>
    <lineage>
        <taxon>Bacteria</taxon>
        <taxon>Pseudomonadati</taxon>
        <taxon>Bacteroidota</taxon>
        <taxon>Bacteroidia</taxon>
        <taxon>Bacteroidales</taxon>
        <taxon>Bacteroidaceae</taxon>
        <taxon>Bacteroides</taxon>
    </lineage>
</organism>
<proteinExistence type="predicted"/>
<dbReference type="EMBL" id="JAQNQY010000006">
    <property type="protein sequence ID" value="MDC1752344.1"/>
    <property type="molecule type" value="Genomic_DNA"/>
</dbReference>
<feature type="chain" id="PRO_5014530793" evidence="1">
    <location>
        <begin position="27"/>
        <end position="229"/>
    </location>
</feature>
<protein>
    <submittedName>
        <fullName evidence="3">Glycine zipper family protein</fullName>
    </submittedName>
</protein>
<gene>
    <name evidence="5" type="ORF">DXD40_10725</name>
    <name evidence="2" type="ORF">ERS852462_01369</name>
    <name evidence="3" type="ORF">GAP47_12000</name>
    <name evidence="4" type="ORF">POY80_07795</name>
</gene>
<accession>A0A139K5Q2</accession>
<evidence type="ECO:0000313" key="4">
    <source>
        <dbReference type="EMBL" id="MDC1752344.1"/>
    </source>
</evidence>
<evidence type="ECO:0000313" key="5">
    <source>
        <dbReference type="EMBL" id="RGJ93550.1"/>
    </source>
</evidence>
<dbReference type="AlphaFoldDB" id="A0A139K5Q2"/>
<sequence>MNMKKSFIGILAATIILSGCGTSQMAAGDPNAVLAGAAIGSNVGGAIGGLIGDSNGGWRGGYRGSAIGTIIGTIAGAAIANAATAPQKQEEYSYRIERTQPYPPQSGRQPQASAIDHLRIRNIRFIDDSRNHVINSGENCKVIFEIMNEGNKTAYNVVPVVVETTGMKRIYISPSVMIEQITPRNGVKYTANISAGERIKTGNVTIRIAIADEYGDEYDWQEFSLPTQR</sequence>
<feature type="signal peptide" evidence="1">
    <location>
        <begin position="1"/>
        <end position="26"/>
    </location>
</feature>
<evidence type="ECO:0000313" key="8">
    <source>
        <dbReference type="Proteomes" id="UP000462376"/>
    </source>
</evidence>
<dbReference type="PATRIC" id="fig|820.27.peg.2262"/>
<evidence type="ECO:0000313" key="2">
    <source>
        <dbReference type="EMBL" id="CUO74229.1"/>
    </source>
</evidence>
<dbReference type="OrthoDB" id="1082851at2"/>